<dbReference type="HAMAP" id="MF_00197">
    <property type="entry name" value="DAP_epimerase"/>
    <property type="match status" value="1"/>
</dbReference>
<feature type="binding site" evidence="6">
    <location>
        <position position="59"/>
    </location>
    <ligand>
        <name>substrate</name>
    </ligand>
</feature>
<sequence length="269" mass="29782">MQALGNDFMVVDGITQKVFFNPEVIRQLADRHFGVGFDQLLLVEPPYDPDVDFHYRIFNADGSETQQCANGARCLARFARLKGLSHKDRMSVSTQHGQITLTLEKDHQVTVNLGVPQFEPAQIPFKAQKAEKTYLVPSAIQTVLCGVVGLGNAHCIVEVKELKADIHSRLAAELTQHERFPNRVNVGFMQVLNGREIKLRSFHCHGEEVLASGTNACAAAIMGMYWGRLSERVQVQFAHGSLTVAWQGPGKPVFMTGSAEHVFDGQVNL</sequence>
<evidence type="ECO:0000256" key="2">
    <source>
        <dbReference type="ARBA" id="ARBA00022490"/>
    </source>
</evidence>
<dbReference type="NCBIfam" id="TIGR00652">
    <property type="entry name" value="DapF"/>
    <property type="match status" value="1"/>
</dbReference>
<organism evidence="8 9">
    <name type="scientific">Oceanisphaera avium</name>
    <dbReference type="NCBI Taxonomy" id="1903694"/>
    <lineage>
        <taxon>Bacteria</taxon>
        <taxon>Pseudomonadati</taxon>
        <taxon>Pseudomonadota</taxon>
        <taxon>Gammaproteobacteria</taxon>
        <taxon>Aeromonadales</taxon>
        <taxon>Aeromonadaceae</taxon>
        <taxon>Oceanisphaera</taxon>
    </lineage>
</organism>
<dbReference type="UniPathway" id="UPA00034">
    <property type="reaction ID" value="UER00025"/>
</dbReference>
<dbReference type="GO" id="GO:0008837">
    <property type="term" value="F:diaminopimelate epimerase activity"/>
    <property type="evidence" value="ECO:0007669"/>
    <property type="project" value="UniProtKB-UniRule"/>
</dbReference>
<comment type="caution">
    <text evidence="6">Lacks conserved residue(s) required for the propagation of feature annotation.</text>
</comment>
<keyword evidence="9" id="KW-1185">Reference proteome</keyword>
<protein>
    <recommendedName>
        <fullName evidence="6 7">Diaminopimelate epimerase</fullName>
        <shortName evidence="6">DAP epimerase</shortName>
        <ecNumber evidence="6 7">5.1.1.7</ecNumber>
    </recommendedName>
    <alternativeName>
        <fullName evidence="6">PLP-independent amino acid racemase</fullName>
    </alternativeName>
</protein>
<feature type="site" description="Important for dimerization" evidence="6">
    <location>
        <position position="263"/>
    </location>
</feature>
<dbReference type="PANTHER" id="PTHR31689:SF0">
    <property type="entry name" value="DIAMINOPIMELATE EPIMERASE"/>
    <property type="match status" value="1"/>
</dbReference>
<comment type="catalytic activity">
    <reaction evidence="6">
        <text>(2S,6S)-2,6-diaminopimelate = meso-2,6-diaminopimelate</text>
        <dbReference type="Rhea" id="RHEA:15393"/>
        <dbReference type="ChEBI" id="CHEBI:57609"/>
        <dbReference type="ChEBI" id="CHEBI:57791"/>
        <dbReference type="EC" id="5.1.1.7"/>
    </reaction>
</comment>
<evidence type="ECO:0000256" key="5">
    <source>
        <dbReference type="ARBA" id="ARBA00023235"/>
    </source>
</evidence>
<feature type="active site" description="Proton donor" evidence="6">
    <location>
        <position position="68"/>
    </location>
</feature>
<comment type="subcellular location">
    <subcellularLocation>
        <location evidence="6">Cytoplasm</location>
    </subcellularLocation>
</comment>
<dbReference type="RefSeq" id="WP_086964309.1">
    <property type="nucleotide sequence ID" value="NZ_CP021376.1"/>
</dbReference>
<dbReference type="KEGG" id="ocm:CBP12_10045"/>
<keyword evidence="3 6" id="KW-0028">Amino-acid biosynthesis</keyword>
<reference evidence="9" key="1">
    <citation type="submission" date="2017-05" db="EMBL/GenBank/DDBJ databases">
        <authorList>
            <person name="Sung H."/>
        </authorList>
    </citation>
    <scope>NUCLEOTIDE SEQUENCE [LARGE SCALE GENOMIC DNA]</scope>
    <source>
        <strain evidence="9">AMac2203</strain>
    </source>
</reference>
<feature type="binding site" evidence="6">
    <location>
        <position position="152"/>
    </location>
    <ligand>
        <name>substrate</name>
    </ligand>
</feature>
<accession>A0A1Y0CYQ9</accession>
<dbReference type="SUPFAM" id="SSF54506">
    <property type="entry name" value="Diaminopimelate epimerase-like"/>
    <property type="match status" value="2"/>
</dbReference>
<keyword evidence="5 6" id="KW-0413">Isomerase</keyword>
<keyword evidence="4 6" id="KW-0457">Lysine biosynthesis</keyword>
<dbReference type="GO" id="GO:0009089">
    <property type="term" value="P:lysine biosynthetic process via diaminopimelate"/>
    <property type="evidence" value="ECO:0007669"/>
    <property type="project" value="UniProtKB-UniRule"/>
</dbReference>
<dbReference type="FunFam" id="3.10.310.10:FF:000001">
    <property type="entry name" value="Diaminopimelate epimerase"/>
    <property type="match status" value="1"/>
</dbReference>
<evidence type="ECO:0000256" key="4">
    <source>
        <dbReference type="ARBA" id="ARBA00023154"/>
    </source>
</evidence>
<proteinExistence type="inferred from homology"/>
<dbReference type="EMBL" id="CP021376">
    <property type="protein sequence ID" value="ART80442.1"/>
    <property type="molecule type" value="Genomic_DNA"/>
</dbReference>
<dbReference type="GO" id="GO:0005829">
    <property type="term" value="C:cytosol"/>
    <property type="evidence" value="ECO:0007669"/>
    <property type="project" value="TreeGrafter"/>
</dbReference>
<feature type="binding site" evidence="6">
    <location>
        <position position="185"/>
    </location>
    <ligand>
        <name>substrate</name>
    </ligand>
</feature>
<evidence type="ECO:0000313" key="8">
    <source>
        <dbReference type="EMBL" id="ART80442.1"/>
    </source>
</evidence>
<feature type="site" description="Could be important to modulate the pK values of the two catalytic cysteine residues" evidence="6">
    <location>
        <position position="154"/>
    </location>
</feature>
<feature type="binding site" evidence="6">
    <location>
        <begin position="213"/>
        <end position="214"/>
    </location>
    <ligand>
        <name>substrate</name>
    </ligand>
</feature>
<comment type="subunit">
    <text evidence="6">Homodimer.</text>
</comment>
<dbReference type="Proteomes" id="UP000243793">
    <property type="component" value="Chromosome"/>
</dbReference>
<dbReference type="OrthoDB" id="9805408at2"/>
<evidence type="ECO:0000256" key="7">
    <source>
        <dbReference type="NCBIfam" id="TIGR00652"/>
    </source>
</evidence>
<evidence type="ECO:0000256" key="3">
    <source>
        <dbReference type="ARBA" id="ARBA00022605"/>
    </source>
</evidence>
<dbReference type="Pfam" id="PF01678">
    <property type="entry name" value="DAP_epimerase"/>
    <property type="match status" value="2"/>
</dbReference>
<evidence type="ECO:0000313" key="9">
    <source>
        <dbReference type="Proteomes" id="UP000243793"/>
    </source>
</evidence>
<feature type="binding site" evidence="6">
    <location>
        <position position="39"/>
    </location>
    <ligand>
        <name>substrate</name>
    </ligand>
</feature>
<dbReference type="EC" id="5.1.1.7" evidence="6 7"/>
<keyword evidence="2 6" id="KW-0963">Cytoplasm</keyword>
<evidence type="ECO:0000256" key="6">
    <source>
        <dbReference type="HAMAP-Rule" id="MF_00197"/>
    </source>
</evidence>
<gene>
    <name evidence="6" type="primary">dapF</name>
    <name evidence="8" type="ORF">CBP12_10045</name>
</gene>
<dbReference type="Gene3D" id="3.10.310.10">
    <property type="entry name" value="Diaminopimelate Epimerase, Chain A, domain 1"/>
    <property type="match status" value="2"/>
</dbReference>
<comment type="pathway">
    <text evidence="6">Amino-acid biosynthesis; L-lysine biosynthesis via DAP pathway; DL-2,6-diaminopimelate from LL-2,6-diaminopimelate: step 1/1.</text>
</comment>
<dbReference type="PANTHER" id="PTHR31689">
    <property type="entry name" value="DIAMINOPIMELATE EPIMERASE, CHLOROPLASTIC"/>
    <property type="match status" value="1"/>
</dbReference>
<comment type="similarity">
    <text evidence="1 6">Belongs to the diaminopimelate epimerase family.</text>
</comment>
<comment type="function">
    <text evidence="6">Catalyzes the stereoinversion of LL-2,6-diaminopimelate (L,L-DAP) to meso-diaminopimelate (meso-DAP), a precursor of L-lysine and an essential component of the bacterial peptidoglycan.</text>
</comment>
<feature type="binding site" evidence="6">
    <location>
        <position position="6"/>
    </location>
    <ligand>
        <name>substrate</name>
    </ligand>
</feature>
<evidence type="ECO:0000256" key="1">
    <source>
        <dbReference type="ARBA" id="ARBA00010219"/>
    </source>
</evidence>
<dbReference type="AlphaFoldDB" id="A0A1Y0CYQ9"/>
<dbReference type="InterPro" id="IPR001653">
    <property type="entry name" value="DAP_epimerase_DapF"/>
</dbReference>
<name>A0A1Y0CYQ9_9GAMM</name>